<sequence>INTFSNILTYLLRCNTDITSLLSGLAAKAVIIYISDYITKGTFKMYSIFESVHMVQNKQLSMI</sequence>
<dbReference type="HOGENOM" id="CLU_2891934_0_0_1"/>
<evidence type="ECO:0000313" key="1">
    <source>
        <dbReference type="EMBL" id="EMD31982.1"/>
    </source>
</evidence>
<accession>M2R169</accession>
<feature type="non-terminal residue" evidence="1">
    <location>
        <position position="1"/>
    </location>
</feature>
<feature type="non-terminal residue" evidence="1">
    <location>
        <position position="63"/>
    </location>
</feature>
<proteinExistence type="predicted"/>
<protein>
    <submittedName>
        <fullName evidence="1">Uncharacterized protein</fullName>
    </submittedName>
</protein>
<dbReference type="OrthoDB" id="3229882at2759"/>
<gene>
    <name evidence="1" type="ORF">CERSUDRAFT_36327</name>
</gene>
<organism evidence="1 2">
    <name type="scientific">Ceriporiopsis subvermispora (strain B)</name>
    <name type="common">White-rot fungus</name>
    <name type="synonym">Gelatoporia subvermispora</name>
    <dbReference type="NCBI Taxonomy" id="914234"/>
    <lineage>
        <taxon>Eukaryota</taxon>
        <taxon>Fungi</taxon>
        <taxon>Dikarya</taxon>
        <taxon>Basidiomycota</taxon>
        <taxon>Agaricomycotina</taxon>
        <taxon>Agaricomycetes</taxon>
        <taxon>Polyporales</taxon>
        <taxon>Gelatoporiaceae</taxon>
        <taxon>Gelatoporia</taxon>
    </lineage>
</organism>
<dbReference type="AlphaFoldDB" id="M2R169"/>
<name>M2R169_CERS8</name>
<dbReference type="Proteomes" id="UP000016930">
    <property type="component" value="Unassembled WGS sequence"/>
</dbReference>
<evidence type="ECO:0000313" key="2">
    <source>
        <dbReference type="Proteomes" id="UP000016930"/>
    </source>
</evidence>
<dbReference type="EMBL" id="KB445814">
    <property type="protein sequence ID" value="EMD31982.1"/>
    <property type="molecule type" value="Genomic_DNA"/>
</dbReference>
<dbReference type="STRING" id="914234.M2R169"/>
<reference evidence="1 2" key="1">
    <citation type="journal article" date="2012" name="Proc. Natl. Acad. Sci. U.S.A.">
        <title>Comparative genomics of Ceriporiopsis subvermispora and Phanerochaete chrysosporium provide insight into selective ligninolysis.</title>
        <authorList>
            <person name="Fernandez-Fueyo E."/>
            <person name="Ruiz-Duenas F.J."/>
            <person name="Ferreira P."/>
            <person name="Floudas D."/>
            <person name="Hibbett D.S."/>
            <person name="Canessa P."/>
            <person name="Larrondo L.F."/>
            <person name="James T.Y."/>
            <person name="Seelenfreund D."/>
            <person name="Lobos S."/>
            <person name="Polanco R."/>
            <person name="Tello M."/>
            <person name="Honda Y."/>
            <person name="Watanabe T."/>
            <person name="Watanabe T."/>
            <person name="Ryu J.S."/>
            <person name="Kubicek C.P."/>
            <person name="Schmoll M."/>
            <person name="Gaskell J."/>
            <person name="Hammel K.E."/>
            <person name="St John F.J."/>
            <person name="Vanden Wymelenberg A."/>
            <person name="Sabat G."/>
            <person name="Splinter BonDurant S."/>
            <person name="Syed K."/>
            <person name="Yadav J.S."/>
            <person name="Doddapaneni H."/>
            <person name="Subramanian V."/>
            <person name="Lavin J.L."/>
            <person name="Oguiza J.A."/>
            <person name="Perez G."/>
            <person name="Pisabarro A.G."/>
            <person name="Ramirez L."/>
            <person name="Santoyo F."/>
            <person name="Master E."/>
            <person name="Coutinho P.M."/>
            <person name="Henrissat B."/>
            <person name="Lombard V."/>
            <person name="Magnuson J.K."/>
            <person name="Kuees U."/>
            <person name="Hori C."/>
            <person name="Igarashi K."/>
            <person name="Samejima M."/>
            <person name="Held B.W."/>
            <person name="Barry K.W."/>
            <person name="LaButti K.M."/>
            <person name="Lapidus A."/>
            <person name="Lindquist E.A."/>
            <person name="Lucas S.M."/>
            <person name="Riley R."/>
            <person name="Salamov A.A."/>
            <person name="Hoffmeister D."/>
            <person name="Schwenk D."/>
            <person name="Hadar Y."/>
            <person name="Yarden O."/>
            <person name="de Vries R.P."/>
            <person name="Wiebenga A."/>
            <person name="Stenlid J."/>
            <person name="Eastwood D."/>
            <person name="Grigoriev I.V."/>
            <person name="Berka R.M."/>
            <person name="Blanchette R.A."/>
            <person name="Kersten P."/>
            <person name="Martinez A.T."/>
            <person name="Vicuna R."/>
            <person name="Cullen D."/>
        </authorList>
    </citation>
    <scope>NUCLEOTIDE SEQUENCE [LARGE SCALE GENOMIC DNA]</scope>
    <source>
        <strain evidence="1 2">B</strain>
    </source>
</reference>
<keyword evidence="2" id="KW-1185">Reference proteome</keyword>